<accession>A0A8J3Z823</accession>
<proteinExistence type="predicted"/>
<protein>
    <submittedName>
        <fullName evidence="1">Uncharacterized protein</fullName>
    </submittedName>
</protein>
<evidence type="ECO:0000313" key="2">
    <source>
        <dbReference type="Proteomes" id="UP000612585"/>
    </source>
</evidence>
<dbReference type="EMBL" id="BOPG01000025">
    <property type="protein sequence ID" value="GIJ56633.1"/>
    <property type="molecule type" value="Genomic_DNA"/>
</dbReference>
<gene>
    <name evidence="1" type="ORF">Vau01_041490</name>
</gene>
<reference evidence="1" key="1">
    <citation type="submission" date="2021-01" db="EMBL/GenBank/DDBJ databases">
        <title>Whole genome shotgun sequence of Virgisporangium aurantiacum NBRC 16421.</title>
        <authorList>
            <person name="Komaki H."/>
            <person name="Tamura T."/>
        </authorList>
    </citation>
    <scope>NUCLEOTIDE SEQUENCE</scope>
    <source>
        <strain evidence="1">NBRC 16421</strain>
    </source>
</reference>
<dbReference type="Pfam" id="PF20062">
    <property type="entry name" value="DUF6461"/>
    <property type="match status" value="1"/>
</dbReference>
<evidence type="ECO:0000313" key="1">
    <source>
        <dbReference type="EMBL" id="GIJ56633.1"/>
    </source>
</evidence>
<name>A0A8J3Z823_9ACTN</name>
<comment type="caution">
    <text evidence="1">The sequence shown here is derived from an EMBL/GenBank/DDBJ whole genome shotgun (WGS) entry which is preliminary data.</text>
</comment>
<keyword evidence="2" id="KW-1185">Reference proteome</keyword>
<organism evidence="1 2">
    <name type="scientific">Virgisporangium aurantiacum</name>
    <dbReference type="NCBI Taxonomy" id="175570"/>
    <lineage>
        <taxon>Bacteria</taxon>
        <taxon>Bacillati</taxon>
        <taxon>Actinomycetota</taxon>
        <taxon>Actinomycetes</taxon>
        <taxon>Micromonosporales</taxon>
        <taxon>Micromonosporaceae</taxon>
        <taxon>Virgisporangium</taxon>
    </lineage>
</organism>
<dbReference type="AlphaFoldDB" id="A0A8J3Z823"/>
<dbReference type="InterPro" id="IPR045592">
    <property type="entry name" value="DUF6461"/>
</dbReference>
<sequence>MTSDLIEYYRQFLADRWDIGEAVCISYVQGIDEAAMIRAFGGDPADTAPRSAREAGAEFAVSRYDYAVPPVLLVAPAGKWLIGVEYNGFEGSRPEVLRGASAGGTAVSVHRSMNGSDRFTYATNGRTTVWFDMNRPEDRHGAAPDALGAHLDDLPFGSGGDAYAAGLALAERITGVRLTGAVLDGTFRRAVLRSVDADLVPEGVAGHPALDEPFVRAVLAEPTVDKIPGINRYLAEAVARDAGITDVPEIRAALDALRAGTSDPALRQDVQDLAERYRQGLGEGREPLGRVHAASGVAAALDPDPVKGSLELFSAAGYALHTRDYQVQHAVLGRCTTRAIRQR</sequence>
<dbReference type="RefSeq" id="WP_203995351.1">
    <property type="nucleotide sequence ID" value="NZ_BOPG01000025.1"/>
</dbReference>
<dbReference type="Proteomes" id="UP000612585">
    <property type="component" value="Unassembled WGS sequence"/>
</dbReference>